<comment type="caution">
    <text evidence="3">The sequence shown here is derived from an EMBL/GenBank/DDBJ whole genome shotgun (WGS) entry which is preliminary data.</text>
</comment>
<feature type="region of interest" description="Disordered" evidence="2">
    <location>
        <begin position="606"/>
        <end position="646"/>
    </location>
</feature>
<dbReference type="OrthoDB" id="3561291at2759"/>
<dbReference type="CDD" id="cd00067">
    <property type="entry name" value="GAL4"/>
    <property type="match status" value="1"/>
</dbReference>
<proteinExistence type="predicted"/>
<evidence type="ECO:0000256" key="2">
    <source>
        <dbReference type="SAM" id="MobiDB-lite"/>
    </source>
</evidence>
<dbReference type="AlphaFoldDB" id="A0A9P8L625"/>
<evidence type="ECO:0000256" key="1">
    <source>
        <dbReference type="ARBA" id="ARBA00023242"/>
    </source>
</evidence>
<dbReference type="GO" id="GO:0000981">
    <property type="term" value="F:DNA-binding transcription factor activity, RNA polymerase II-specific"/>
    <property type="evidence" value="ECO:0007669"/>
    <property type="project" value="InterPro"/>
</dbReference>
<keyword evidence="4" id="KW-1185">Reference proteome</keyword>
<organism evidence="3 4">
    <name type="scientific">Glutinoglossum americanum</name>
    <dbReference type="NCBI Taxonomy" id="1670608"/>
    <lineage>
        <taxon>Eukaryota</taxon>
        <taxon>Fungi</taxon>
        <taxon>Dikarya</taxon>
        <taxon>Ascomycota</taxon>
        <taxon>Pezizomycotina</taxon>
        <taxon>Geoglossomycetes</taxon>
        <taxon>Geoglossales</taxon>
        <taxon>Geoglossaceae</taxon>
        <taxon>Glutinoglossum</taxon>
    </lineage>
</organism>
<gene>
    <name evidence="3" type="ORF">FGG08_000460</name>
</gene>
<feature type="compositionally biased region" description="Polar residues" evidence="2">
    <location>
        <begin position="616"/>
        <end position="626"/>
    </location>
</feature>
<dbReference type="EMBL" id="JAGHQL010000005">
    <property type="protein sequence ID" value="KAH0545459.1"/>
    <property type="molecule type" value="Genomic_DNA"/>
</dbReference>
<evidence type="ECO:0000313" key="4">
    <source>
        <dbReference type="Proteomes" id="UP000698800"/>
    </source>
</evidence>
<evidence type="ECO:0000313" key="3">
    <source>
        <dbReference type="EMBL" id="KAH0545459.1"/>
    </source>
</evidence>
<dbReference type="InterPro" id="IPR001138">
    <property type="entry name" value="Zn2Cys6_DnaBD"/>
</dbReference>
<protein>
    <submittedName>
        <fullName evidence="3">Uncharacterized protein</fullName>
    </submittedName>
</protein>
<name>A0A9P8L625_9PEZI</name>
<reference evidence="3" key="1">
    <citation type="submission" date="2021-03" db="EMBL/GenBank/DDBJ databases">
        <title>Comparative genomics and phylogenomic investigation of the class Geoglossomycetes provide insights into ecological specialization and systematics.</title>
        <authorList>
            <person name="Melie T."/>
            <person name="Pirro S."/>
            <person name="Miller A.N."/>
            <person name="Quandt A."/>
        </authorList>
    </citation>
    <scope>NUCLEOTIDE SEQUENCE</scope>
    <source>
        <strain evidence="3">GBOQ0MN5Z8</strain>
    </source>
</reference>
<dbReference type="Proteomes" id="UP000698800">
    <property type="component" value="Unassembled WGS sequence"/>
</dbReference>
<dbReference type="GO" id="GO:0008270">
    <property type="term" value="F:zinc ion binding"/>
    <property type="evidence" value="ECO:0007669"/>
    <property type="project" value="InterPro"/>
</dbReference>
<accession>A0A9P8L625</accession>
<keyword evidence="1" id="KW-0539">Nucleus</keyword>
<sequence length="673" mass="74550">MEGCRYTAEDLEADFARYIDYPNPGESASNIFTGQNGNAPTPGNRVDIDEGHAEHTPDFTDFHLMEVDNSEFAKVVEPTISQELGGHDLTLCNSLRAPTRQNPEPKHVVIPFTEYAARAPPVPLPPPPTPDAILPSRDGDVPQKISRADNWLDSHFLRPRLLWQQQDIPGPVGTSDESTIQDIDLSTPPIRAYIGQQKPEVALIPPVSKSQQKSKTKRCCECRFAHTKEVCDGGSPCQRCKRLFEKLQCQLKKSPQQWPPMSDVVFFDIGQLLDLGINIEINFILVETQGLLVALREEADAITGLYPRRLEDIFNGRMRCHFDNAASPGPYSPSSTPVIIKRLATTRAANATVTSEDPFVRPALDASQMDGFVDSQIYDIPVNSSSLADRGVIKVALRLAAYIAILFNWNQNTIYTEYAGLLPSKNLALETVYSIAYRVQELAKKLGDEVHSSLNHADSTSDPAAISCSLWIVYRSLNNFKSIKWNAKSLRNLQSFLNGLHERAPAALTALQRYKTVAAYAKCGQESQNMRAFDSLINAQASPKAVMSFAYEEHKEIILPWSTYNSYEVGRSYADVLEAQDAVPSDTSGRFSKDLLGLDPWTDRCKNMENIRPPSHKQSPGIQTESAPGLTRGETPSSTTPDTPKCHLAQSFVRSSSGSGDLDFFAQSIWSNE</sequence>